<proteinExistence type="inferred from homology"/>
<dbReference type="GO" id="GO:0003677">
    <property type="term" value="F:DNA binding"/>
    <property type="evidence" value="ECO:0007669"/>
    <property type="project" value="UniProtKB-UniRule"/>
</dbReference>
<dbReference type="EMBL" id="BJYY01000016">
    <property type="protein sequence ID" value="GEO34967.1"/>
    <property type="molecule type" value="Genomic_DNA"/>
</dbReference>
<dbReference type="PROSITE" id="PS51898">
    <property type="entry name" value="TYR_RECOMBINASE"/>
    <property type="match status" value="1"/>
</dbReference>
<dbReference type="OrthoDB" id="148546at2"/>
<evidence type="ECO:0000256" key="2">
    <source>
        <dbReference type="ARBA" id="ARBA00022908"/>
    </source>
</evidence>
<dbReference type="Gene3D" id="1.10.150.130">
    <property type="match status" value="1"/>
</dbReference>
<dbReference type="GO" id="GO:0006310">
    <property type="term" value="P:DNA recombination"/>
    <property type="evidence" value="ECO:0007669"/>
    <property type="project" value="UniProtKB-KW"/>
</dbReference>
<accession>A0A512DER2</accession>
<dbReference type="InterPro" id="IPR013762">
    <property type="entry name" value="Integrase-like_cat_sf"/>
</dbReference>
<sequence length="359" mass="39825">MSVHKLPSGRWHARLKSGREYVGSRTFDTRRDAMAWLTRERAAMAGGIDPRAGRRLVRVVVQEWLEQREHTVSAKTFTADAALPRLLPKFLSAVQIGSVTDREVSRALVALNRSGLAESSVRRFRASLSAFFAWAVLERIVATNPVKTAPMPKTRVIRSEMRPFSEAELEAFHAMAAGQDARLADVLLVAGWTGLRWSELREVRVRDFVEVPLPLLLVSRAAPEGVDVKTTKSGRRRSVPVSDRVLPIVRALAADRRLDDLLFVTSSGHRLHASAVKRTVQWTEVSGGRRIHDLRHTAACLWLARGVDAVTVQTWLGHASIATTNIYLHHLGTTADRAGLDRLNGLGHTWGTRRETGAS</sequence>
<evidence type="ECO:0000256" key="1">
    <source>
        <dbReference type="ARBA" id="ARBA00008857"/>
    </source>
</evidence>
<dbReference type="InterPro" id="IPR058717">
    <property type="entry name" value="Phage_L5_Integrase_N"/>
</dbReference>
<dbReference type="InterPro" id="IPR004107">
    <property type="entry name" value="Integrase_SAM-like_N"/>
</dbReference>
<evidence type="ECO:0000256" key="3">
    <source>
        <dbReference type="ARBA" id="ARBA00023125"/>
    </source>
</evidence>
<dbReference type="Pfam" id="PF00589">
    <property type="entry name" value="Phage_integrase"/>
    <property type="match status" value="1"/>
</dbReference>
<feature type="domain" description="Core-binding (CB)" evidence="7">
    <location>
        <begin position="55"/>
        <end position="136"/>
    </location>
</feature>
<evidence type="ECO:0000259" key="6">
    <source>
        <dbReference type="PROSITE" id="PS51898"/>
    </source>
</evidence>
<dbReference type="InterPro" id="IPR011010">
    <property type="entry name" value="DNA_brk_join_enz"/>
</dbReference>
<keyword evidence="2" id="KW-0229">DNA integration</keyword>
<dbReference type="PANTHER" id="PTHR30349">
    <property type="entry name" value="PHAGE INTEGRASE-RELATED"/>
    <property type="match status" value="1"/>
</dbReference>
<dbReference type="InterPro" id="IPR044068">
    <property type="entry name" value="CB"/>
</dbReference>
<dbReference type="InterPro" id="IPR002104">
    <property type="entry name" value="Integrase_catalytic"/>
</dbReference>
<evidence type="ECO:0000313" key="8">
    <source>
        <dbReference type="EMBL" id="GEO34967.1"/>
    </source>
</evidence>
<dbReference type="Pfam" id="PF02899">
    <property type="entry name" value="Phage_int_SAM_1"/>
    <property type="match status" value="1"/>
</dbReference>
<comment type="similarity">
    <text evidence="1">Belongs to the 'phage' integrase family.</text>
</comment>
<dbReference type="AlphaFoldDB" id="A0A512DER2"/>
<evidence type="ECO:0000259" key="7">
    <source>
        <dbReference type="PROSITE" id="PS51900"/>
    </source>
</evidence>
<comment type="caution">
    <text evidence="8">The sequence shown here is derived from an EMBL/GenBank/DDBJ whole genome shotgun (WGS) entry which is preliminary data.</text>
</comment>
<dbReference type="Proteomes" id="UP000321181">
    <property type="component" value="Unassembled WGS sequence"/>
</dbReference>
<gene>
    <name evidence="8" type="ORF">CAE01nite_26920</name>
</gene>
<dbReference type="GO" id="GO:0015074">
    <property type="term" value="P:DNA integration"/>
    <property type="evidence" value="ECO:0007669"/>
    <property type="project" value="UniProtKB-KW"/>
</dbReference>
<protein>
    <submittedName>
        <fullName evidence="8">Putative prophage phiRv2 integrase</fullName>
    </submittedName>
</protein>
<dbReference type="SUPFAM" id="SSF56349">
    <property type="entry name" value="DNA breaking-rejoining enzymes"/>
    <property type="match status" value="1"/>
</dbReference>
<feature type="domain" description="Tyr recombinase" evidence="6">
    <location>
        <begin position="159"/>
        <end position="341"/>
    </location>
</feature>
<reference evidence="8 9" key="1">
    <citation type="submission" date="2019-07" db="EMBL/GenBank/DDBJ databases">
        <title>Whole genome shotgun sequence of Cellulomonas aerilata NBRC 106308.</title>
        <authorList>
            <person name="Hosoyama A."/>
            <person name="Uohara A."/>
            <person name="Ohji S."/>
            <person name="Ichikawa N."/>
        </authorList>
    </citation>
    <scope>NUCLEOTIDE SEQUENCE [LARGE SCALE GENOMIC DNA]</scope>
    <source>
        <strain evidence="8 9">NBRC 106308</strain>
    </source>
</reference>
<evidence type="ECO:0000256" key="4">
    <source>
        <dbReference type="ARBA" id="ARBA00023172"/>
    </source>
</evidence>
<evidence type="ECO:0000313" key="9">
    <source>
        <dbReference type="Proteomes" id="UP000321181"/>
    </source>
</evidence>
<dbReference type="Gene3D" id="1.10.443.10">
    <property type="entry name" value="Intergrase catalytic core"/>
    <property type="match status" value="1"/>
</dbReference>
<dbReference type="InterPro" id="IPR050090">
    <property type="entry name" value="Tyrosine_recombinase_XerCD"/>
</dbReference>
<dbReference type="InterPro" id="IPR010998">
    <property type="entry name" value="Integrase_recombinase_N"/>
</dbReference>
<dbReference type="PROSITE" id="PS51900">
    <property type="entry name" value="CB"/>
    <property type="match status" value="1"/>
</dbReference>
<evidence type="ECO:0000256" key="5">
    <source>
        <dbReference type="PROSITE-ProRule" id="PRU01248"/>
    </source>
</evidence>
<keyword evidence="3 5" id="KW-0238">DNA-binding</keyword>
<dbReference type="Pfam" id="PF26003">
    <property type="entry name" value="Integrase_N_phage"/>
    <property type="match status" value="1"/>
</dbReference>
<name>A0A512DER2_9CELL</name>
<organism evidence="8 9">
    <name type="scientific">Cellulomonas aerilata</name>
    <dbReference type="NCBI Taxonomy" id="515326"/>
    <lineage>
        <taxon>Bacteria</taxon>
        <taxon>Bacillati</taxon>
        <taxon>Actinomycetota</taxon>
        <taxon>Actinomycetes</taxon>
        <taxon>Micrococcales</taxon>
        <taxon>Cellulomonadaceae</taxon>
        <taxon>Cellulomonas</taxon>
    </lineage>
</organism>
<dbReference type="PANTHER" id="PTHR30349:SF64">
    <property type="entry name" value="PROPHAGE INTEGRASE INTD-RELATED"/>
    <property type="match status" value="1"/>
</dbReference>
<keyword evidence="4" id="KW-0233">DNA recombination</keyword>
<keyword evidence="9" id="KW-1185">Reference proteome</keyword>